<feature type="active site" description="Nucleophile" evidence="5">
    <location>
        <position position="392"/>
    </location>
</feature>
<dbReference type="PANTHER" id="PTHR40079">
    <property type="entry name" value="MANNAN ENDO-1,4-BETA-MANNOSIDASE E-RELATED"/>
    <property type="match status" value="1"/>
</dbReference>
<dbReference type="GO" id="GO:0016985">
    <property type="term" value="F:mannan endo-1,4-beta-mannosidase activity"/>
    <property type="evidence" value="ECO:0007669"/>
    <property type="project" value="InterPro"/>
</dbReference>
<evidence type="ECO:0000256" key="5">
    <source>
        <dbReference type="PROSITE-ProRule" id="PRU01100"/>
    </source>
</evidence>
<keyword evidence="4 5" id="KW-0326">Glycosidase</keyword>
<evidence type="ECO:0000256" key="2">
    <source>
        <dbReference type="ARBA" id="ARBA00022729"/>
    </source>
</evidence>
<dbReference type="AlphaFoldDB" id="A0A6I6JV69"/>
<evidence type="ECO:0000313" key="8">
    <source>
        <dbReference type="Proteomes" id="UP000428260"/>
    </source>
</evidence>
<dbReference type="PANTHER" id="PTHR40079:SF4">
    <property type="entry name" value="GH26 DOMAIN-CONTAINING PROTEIN-RELATED"/>
    <property type="match status" value="1"/>
</dbReference>
<reference evidence="7 8" key="1">
    <citation type="submission" date="2019-11" db="EMBL/GenBank/DDBJ databases">
        <authorList>
            <person name="Zheng R.K."/>
            <person name="Sun C.M."/>
        </authorList>
    </citation>
    <scope>NUCLEOTIDE SEQUENCE [LARGE SCALE GENOMIC DNA]</scope>
    <source>
        <strain evidence="7 8">WC007</strain>
    </source>
</reference>
<dbReference type="InterPro" id="IPR000805">
    <property type="entry name" value="Glyco_hydro_26"/>
</dbReference>
<organism evidence="7 8">
    <name type="scientific">Maribellus comscasis</name>
    <dbReference type="NCBI Taxonomy" id="2681766"/>
    <lineage>
        <taxon>Bacteria</taxon>
        <taxon>Pseudomonadati</taxon>
        <taxon>Bacteroidota</taxon>
        <taxon>Bacteroidia</taxon>
        <taxon>Marinilabiliales</taxon>
        <taxon>Prolixibacteraceae</taxon>
        <taxon>Maribellus</taxon>
    </lineage>
</organism>
<keyword evidence="3 5" id="KW-0378">Hydrolase</keyword>
<sequence length="461" mass="52739">MKKFCLFFWAVTVVSGFGCEENNGGEDIVDNISPQVESVTPSDGETGVSLNSKIVITYSEPITLGNSHQIAVNNKTVDVSVNENQLNIETVLENNTDYSVTISAISVLDLAKNYAEEFSFSFSTKTNNPIEISAELVTKNPSKEAENVYNFLKENYGQKVISASMSNVAWNINEAEWIKQHTGKYPAIASFDYIHLPFSPANWIDYSETAFIEEWWNNNGLVCASWHWNVPSNQGSDNYYFYADETSFKASNATIEGTWENEIVKADLEKISSYIKILKEKNIPLIWRPLHEAAGNIYEYQAGEAWFWWGANGAEAFKQLWIYMFNYFREMELDNLIWVWTTQTNDNDFYPGDNYVDIIGRDVYNNSDANSIAEQFSSIRNEYPNKIVTLSEMGNVATISSQWAAGAKWAYFMPWYDFERTNNLNEADFNQPAHQFANADWWIDAVNQSYVITRDQMPNLK</sequence>
<dbReference type="EMBL" id="CP046401">
    <property type="protein sequence ID" value="QGY44077.1"/>
    <property type="molecule type" value="Genomic_DNA"/>
</dbReference>
<dbReference type="SUPFAM" id="SSF51445">
    <property type="entry name" value="(Trans)glycosidases"/>
    <property type="match status" value="1"/>
</dbReference>
<protein>
    <submittedName>
        <fullName evidence="7">Beta-mannosidase</fullName>
    </submittedName>
</protein>
<dbReference type="Pfam" id="PF02156">
    <property type="entry name" value="Glyco_hydro_26"/>
    <property type="match status" value="1"/>
</dbReference>
<name>A0A6I6JV69_9BACT</name>
<keyword evidence="2" id="KW-0732">Signal</keyword>
<proteinExistence type="inferred from homology"/>
<dbReference type="InterPro" id="IPR032812">
    <property type="entry name" value="SbsA_Ig"/>
</dbReference>
<comment type="similarity">
    <text evidence="1 5">Belongs to the glycosyl hydrolase 26 family.</text>
</comment>
<dbReference type="PRINTS" id="PR00739">
    <property type="entry name" value="GLHYDRLASE26"/>
</dbReference>
<keyword evidence="8" id="KW-1185">Reference proteome</keyword>
<evidence type="ECO:0000256" key="1">
    <source>
        <dbReference type="ARBA" id="ARBA00007754"/>
    </source>
</evidence>
<feature type="active site" description="Proton donor" evidence="5">
    <location>
        <position position="292"/>
    </location>
</feature>
<accession>A0A6I6JV69</accession>
<dbReference type="Proteomes" id="UP000428260">
    <property type="component" value="Chromosome"/>
</dbReference>
<gene>
    <name evidence="7" type="ORF">GM418_10535</name>
</gene>
<dbReference type="Pfam" id="PF13205">
    <property type="entry name" value="Big_5"/>
    <property type="match status" value="1"/>
</dbReference>
<dbReference type="RefSeq" id="WP_158865836.1">
    <property type="nucleotide sequence ID" value="NZ_CP046401.1"/>
</dbReference>
<dbReference type="Gene3D" id="3.20.20.80">
    <property type="entry name" value="Glycosidases"/>
    <property type="match status" value="1"/>
</dbReference>
<dbReference type="InterPro" id="IPR017853">
    <property type="entry name" value="GH"/>
</dbReference>
<dbReference type="PROSITE" id="PS51764">
    <property type="entry name" value="GH26"/>
    <property type="match status" value="1"/>
</dbReference>
<evidence type="ECO:0000259" key="6">
    <source>
        <dbReference type="PROSITE" id="PS51764"/>
    </source>
</evidence>
<dbReference type="InterPro" id="IPR022790">
    <property type="entry name" value="GH26_dom"/>
</dbReference>
<evidence type="ECO:0000256" key="3">
    <source>
        <dbReference type="ARBA" id="ARBA00022801"/>
    </source>
</evidence>
<feature type="domain" description="GH26" evidence="6">
    <location>
        <begin position="143"/>
        <end position="455"/>
    </location>
</feature>
<evidence type="ECO:0000256" key="4">
    <source>
        <dbReference type="ARBA" id="ARBA00023295"/>
    </source>
</evidence>
<evidence type="ECO:0000313" key="7">
    <source>
        <dbReference type="EMBL" id="QGY44077.1"/>
    </source>
</evidence>
<dbReference type="PROSITE" id="PS51257">
    <property type="entry name" value="PROKAR_LIPOPROTEIN"/>
    <property type="match status" value="1"/>
</dbReference>
<dbReference type="GO" id="GO:0006080">
    <property type="term" value="P:substituted mannan metabolic process"/>
    <property type="evidence" value="ECO:0007669"/>
    <property type="project" value="InterPro"/>
</dbReference>
<dbReference type="KEGG" id="mcos:GM418_10535"/>